<keyword evidence="3" id="KW-0547">Nucleotide-binding</keyword>
<evidence type="ECO:0000256" key="4">
    <source>
        <dbReference type="ARBA" id="ARBA00022840"/>
    </source>
</evidence>
<dbReference type="EMBL" id="JBHTLU010000041">
    <property type="protein sequence ID" value="MFD1224056.1"/>
    <property type="molecule type" value="Genomic_DNA"/>
</dbReference>
<evidence type="ECO:0000256" key="1">
    <source>
        <dbReference type="ARBA" id="ARBA00005417"/>
    </source>
</evidence>
<dbReference type="InterPro" id="IPR027417">
    <property type="entry name" value="P-loop_NTPase"/>
</dbReference>
<keyword evidence="7" id="KW-1185">Reference proteome</keyword>
<comment type="caution">
    <text evidence="6">The sequence shown here is derived from an EMBL/GenBank/DDBJ whole genome shotgun (WGS) entry which is preliminary data.</text>
</comment>
<sequence length="275" mass="31492">MDYVIDLQNITYRREKNELLTDINWQVRPGEHWAILGLNGSGKTTMLNIVNGYIWPTSGKVSVLGHPYGTVDLRELRMSIGWVSLSLQEKLYATDKVEQIVVSGKYATIGLYEKPGEEDWERANALMEQMRCIHLKGRQYQTCSQGEKQKILIARALMSSPKLLILDEPCNGLDLFSREALLEVIDQLAKSPDAPTLLYVTHHTEEILPMFRHALLLRRGEVFASGQVSEVLTEQHLSSFFESPVEVLRREDRCWVLPKQQRRDPAAQEALMTRE</sequence>
<dbReference type="PROSITE" id="PS50893">
    <property type="entry name" value="ABC_TRANSPORTER_2"/>
    <property type="match status" value="1"/>
</dbReference>
<dbReference type="RefSeq" id="WP_345589406.1">
    <property type="nucleotide sequence ID" value="NZ_BAABJG010000017.1"/>
</dbReference>
<dbReference type="PANTHER" id="PTHR42734">
    <property type="entry name" value="METAL TRANSPORT SYSTEM ATP-BINDING PROTEIN TM_0124-RELATED"/>
    <property type="match status" value="1"/>
</dbReference>
<dbReference type="Pfam" id="PF00005">
    <property type="entry name" value="ABC_tran"/>
    <property type="match status" value="1"/>
</dbReference>
<gene>
    <name evidence="6" type="ORF">ACFQ4B_28435</name>
</gene>
<evidence type="ECO:0000313" key="6">
    <source>
        <dbReference type="EMBL" id="MFD1224056.1"/>
    </source>
</evidence>
<keyword evidence="4 6" id="KW-0067">ATP-binding</keyword>
<name>A0ABW3UWA2_9BACL</name>
<dbReference type="InterPro" id="IPR003439">
    <property type="entry name" value="ABC_transporter-like_ATP-bd"/>
</dbReference>
<keyword evidence="2" id="KW-0813">Transport</keyword>
<dbReference type="InterPro" id="IPR050153">
    <property type="entry name" value="Metal_Ion_Import_ABC"/>
</dbReference>
<dbReference type="PROSITE" id="PS00211">
    <property type="entry name" value="ABC_TRANSPORTER_1"/>
    <property type="match status" value="1"/>
</dbReference>
<protein>
    <submittedName>
        <fullName evidence="6">ABC transporter ATP-binding protein</fullName>
    </submittedName>
</protein>
<organism evidence="6 7">
    <name type="scientific">Paenibacillus vulneris</name>
    <dbReference type="NCBI Taxonomy" id="1133364"/>
    <lineage>
        <taxon>Bacteria</taxon>
        <taxon>Bacillati</taxon>
        <taxon>Bacillota</taxon>
        <taxon>Bacilli</taxon>
        <taxon>Bacillales</taxon>
        <taxon>Paenibacillaceae</taxon>
        <taxon>Paenibacillus</taxon>
    </lineage>
</organism>
<dbReference type="InterPro" id="IPR003593">
    <property type="entry name" value="AAA+_ATPase"/>
</dbReference>
<comment type="similarity">
    <text evidence="1">Belongs to the ABC transporter superfamily.</text>
</comment>
<dbReference type="InterPro" id="IPR017871">
    <property type="entry name" value="ABC_transporter-like_CS"/>
</dbReference>
<dbReference type="Gene3D" id="3.40.50.300">
    <property type="entry name" value="P-loop containing nucleotide triphosphate hydrolases"/>
    <property type="match status" value="1"/>
</dbReference>
<evidence type="ECO:0000259" key="5">
    <source>
        <dbReference type="PROSITE" id="PS50893"/>
    </source>
</evidence>
<dbReference type="PANTHER" id="PTHR42734:SF17">
    <property type="entry name" value="METAL TRANSPORT SYSTEM ATP-BINDING PROTEIN TM_0124-RELATED"/>
    <property type="match status" value="1"/>
</dbReference>
<reference evidence="7" key="1">
    <citation type="journal article" date="2019" name="Int. J. Syst. Evol. Microbiol.">
        <title>The Global Catalogue of Microorganisms (GCM) 10K type strain sequencing project: providing services to taxonomists for standard genome sequencing and annotation.</title>
        <authorList>
            <consortium name="The Broad Institute Genomics Platform"/>
            <consortium name="The Broad Institute Genome Sequencing Center for Infectious Disease"/>
            <person name="Wu L."/>
            <person name="Ma J."/>
        </authorList>
    </citation>
    <scope>NUCLEOTIDE SEQUENCE [LARGE SCALE GENOMIC DNA]</scope>
    <source>
        <strain evidence="7">CCUG 53270</strain>
    </source>
</reference>
<evidence type="ECO:0000256" key="2">
    <source>
        <dbReference type="ARBA" id="ARBA00022448"/>
    </source>
</evidence>
<accession>A0ABW3UWA2</accession>
<evidence type="ECO:0000313" key="7">
    <source>
        <dbReference type="Proteomes" id="UP001597180"/>
    </source>
</evidence>
<dbReference type="SMART" id="SM00382">
    <property type="entry name" value="AAA"/>
    <property type="match status" value="1"/>
</dbReference>
<dbReference type="GO" id="GO:0005524">
    <property type="term" value="F:ATP binding"/>
    <property type="evidence" value="ECO:0007669"/>
    <property type="project" value="UniProtKB-KW"/>
</dbReference>
<evidence type="ECO:0000256" key="3">
    <source>
        <dbReference type="ARBA" id="ARBA00022741"/>
    </source>
</evidence>
<feature type="domain" description="ABC transporter" evidence="5">
    <location>
        <begin position="5"/>
        <end position="244"/>
    </location>
</feature>
<dbReference type="SUPFAM" id="SSF52540">
    <property type="entry name" value="P-loop containing nucleoside triphosphate hydrolases"/>
    <property type="match status" value="1"/>
</dbReference>
<dbReference type="Proteomes" id="UP001597180">
    <property type="component" value="Unassembled WGS sequence"/>
</dbReference>
<proteinExistence type="inferred from homology"/>